<organism evidence="1 2">
    <name type="scientific">Pantoea brenneri</name>
    <dbReference type="NCBI Taxonomy" id="472694"/>
    <lineage>
        <taxon>Bacteria</taxon>
        <taxon>Pseudomonadati</taxon>
        <taxon>Pseudomonadota</taxon>
        <taxon>Gammaproteobacteria</taxon>
        <taxon>Enterobacterales</taxon>
        <taxon>Erwiniaceae</taxon>
        <taxon>Pantoea</taxon>
    </lineage>
</organism>
<gene>
    <name evidence="1" type="ORF">PANT111_170177</name>
</gene>
<name>A0AAX3J5J7_9GAMM</name>
<protein>
    <submittedName>
        <fullName evidence="1">Uncharacterized protein</fullName>
    </submittedName>
</protein>
<evidence type="ECO:0000313" key="2">
    <source>
        <dbReference type="Proteomes" id="UP000433737"/>
    </source>
</evidence>
<evidence type="ECO:0000313" key="1">
    <source>
        <dbReference type="EMBL" id="VXB74798.1"/>
    </source>
</evidence>
<dbReference type="Proteomes" id="UP000433737">
    <property type="component" value="Unassembled WGS sequence"/>
</dbReference>
<accession>A0AAX3J5J7</accession>
<dbReference type="AlphaFoldDB" id="A0AAX3J5J7"/>
<dbReference type="EMBL" id="CABWMH010000009">
    <property type="protein sequence ID" value="VXB74798.1"/>
    <property type="molecule type" value="Genomic_DNA"/>
</dbReference>
<comment type="caution">
    <text evidence="1">The sequence shown here is derived from an EMBL/GenBank/DDBJ whole genome shotgun (WGS) entry which is preliminary data.</text>
</comment>
<proteinExistence type="predicted"/>
<reference evidence="1 2" key="1">
    <citation type="submission" date="2019-10" db="EMBL/GenBank/DDBJ databases">
        <authorList>
            <person name="Karimi E."/>
        </authorList>
    </citation>
    <scope>NUCLEOTIDE SEQUENCE [LARGE SCALE GENOMIC DNA]</scope>
    <source>
        <strain evidence="1">Pantoea sp. 111</strain>
    </source>
</reference>
<sequence length="76" mass="8363">MQLSGRTASENNMPPFTEIGAAIEEAAWLAHIHSKPHCVYQRFDGLMEVTPENPDRNPMYTTGAPGVVTTEYRSAA</sequence>